<keyword evidence="2" id="KW-1133">Transmembrane helix</keyword>
<feature type="non-terminal residue" evidence="3">
    <location>
        <position position="1"/>
    </location>
</feature>
<protein>
    <submittedName>
        <fullName evidence="3">Uncharacterized protein</fullName>
    </submittedName>
</protein>
<organism evidence="3 4">
    <name type="scientific">Solanum verrucosum</name>
    <dbReference type="NCBI Taxonomy" id="315347"/>
    <lineage>
        <taxon>Eukaryota</taxon>
        <taxon>Viridiplantae</taxon>
        <taxon>Streptophyta</taxon>
        <taxon>Embryophyta</taxon>
        <taxon>Tracheophyta</taxon>
        <taxon>Spermatophyta</taxon>
        <taxon>Magnoliopsida</taxon>
        <taxon>eudicotyledons</taxon>
        <taxon>Gunneridae</taxon>
        <taxon>Pentapetalae</taxon>
        <taxon>asterids</taxon>
        <taxon>lamiids</taxon>
        <taxon>Solanales</taxon>
        <taxon>Solanaceae</taxon>
        <taxon>Solanoideae</taxon>
        <taxon>Solaneae</taxon>
        <taxon>Solanum</taxon>
    </lineage>
</organism>
<reference evidence="3" key="1">
    <citation type="submission" date="2023-08" db="EMBL/GenBank/DDBJ databases">
        <title>A de novo genome assembly of Solanum verrucosum Schlechtendal, a Mexican diploid species geographically isolated from the other diploid A-genome species in potato relatives.</title>
        <authorList>
            <person name="Hosaka K."/>
        </authorList>
    </citation>
    <scope>NUCLEOTIDE SEQUENCE</scope>
    <source>
        <tissue evidence="3">Young leaves</tissue>
    </source>
</reference>
<dbReference type="Proteomes" id="UP001234989">
    <property type="component" value="Chromosome 6"/>
</dbReference>
<sequence>ESFWRRRKEHPAKFLGVLIFVTEIWLIHGYFESEWWWSSSHPDSSSSRCPEPGNSFLSLSI</sequence>
<keyword evidence="2" id="KW-0472">Membrane</keyword>
<proteinExistence type="predicted"/>
<feature type="transmembrane region" description="Helical" evidence="2">
    <location>
        <begin position="12"/>
        <end position="31"/>
    </location>
</feature>
<evidence type="ECO:0000256" key="2">
    <source>
        <dbReference type="SAM" id="Phobius"/>
    </source>
</evidence>
<evidence type="ECO:0000256" key="1">
    <source>
        <dbReference type="SAM" id="MobiDB-lite"/>
    </source>
</evidence>
<keyword evidence="4" id="KW-1185">Reference proteome</keyword>
<evidence type="ECO:0000313" key="4">
    <source>
        <dbReference type="Proteomes" id="UP001234989"/>
    </source>
</evidence>
<dbReference type="EMBL" id="CP133617">
    <property type="protein sequence ID" value="WMV31752.1"/>
    <property type="molecule type" value="Genomic_DNA"/>
</dbReference>
<keyword evidence="2" id="KW-0812">Transmembrane</keyword>
<feature type="region of interest" description="Disordered" evidence="1">
    <location>
        <begin position="39"/>
        <end position="61"/>
    </location>
</feature>
<accession>A0AAF0QWM2</accession>
<name>A0AAF0QWM2_SOLVR</name>
<evidence type="ECO:0000313" key="3">
    <source>
        <dbReference type="EMBL" id="WMV31752.1"/>
    </source>
</evidence>
<dbReference type="AlphaFoldDB" id="A0AAF0QWM2"/>
<gene>
    <name evidence="3" type="ORF">MTR67_025137</name>
</gene>